<organism evidence="5 6">
    <name type="scientific">Candidatus Odyssella acanthamoebae</name>
    <dbReference type="NCBI Taxonomy" id="91604"/>
    <lineage>
        <taxon>Bacteria</taxon>
        <taxon>Pseudomonadati</taxon>
        <taxon>Pseudomonadota</taxon>
        <taxon>Alphaproteobacteria</taxon>
        <taxon>Holosporales</taxon>
        <taxon>Candidatus Paracaedibacteraceae</taxon>
        <taxon>Candidatus Odyssella</taxon>
    </lineage>
</organism>
<dbReference type="eggNOG" id="COG1024">
    <property type="taxonomic scope" value="Bacteria"/>
</dbReference>
<protein>
    <recommendedName>
        <fullName evidence="2">3-hydroxyisobutyryl-CoA hydrolase</fullName>
        <ecNumber evidence="2">3.1.2.4</ecNumber>
    </recommendedName>
</protein>
<evidence type="ECO:0000256" key="2">
    <source>
        <dbReference type="ARBA" id="ARBA00011915"/>
    </source>
</evidence>
<dbReference type="Gene3D" id="3.90.226.10">
    <property type="entry name" value="2-enoyl-CoA Hydratase, Chain A, domain 1"/>
    <property type="match status" value="1"/>
</dbReference>
<dbReference type="RefSeq" id="WP_051908751.1">
    <property type="nucleotide sequence ID" value="NZ_CP008941.1"/>
</dbReference>
<dbReference type="HOGENOM" id="CLU_009834_22_1_5"/>
<evidence type="ECO:0000256" key="3">
    <source>
        <dbReference type="ARBA" id="ARBA00022801"/>
    </source>
</evidence>
<evidence type="ECO:0000313" key="6">
    <source>
        <dbReference type="Proteomes" id="UP000028926"/>
    </source>
</evidence>
<dbReference type="OrthoDB" id="9790967at2"/>
<dbReference type="InterPro" id="IPR045004">
    <property type="entry name" value="ECH_dom"/>
</dbReference>
<sequence>MVAAVAMETPEAEVLFSKIGHAGIITLNRPKALNSLNLDMIRAMMKTLKQWEQDDQIACVIIEGGGDKAFCAGGDIRSVYLAKLEDRRDYQDAIFREEYELNYYISKYTKPYISLINGICMGGGLGISVHGSHRIVTERTVMAMPETAIGFFPDVGASYFLNKCPGRLGMFMAITGEKIKGADALYCGLATHYVPSEKMGQLREALTQTSSAKQVNEAMARFNTDAPASELAQYQSLIDEIFTGKTVPEILDKLYEVKHPKAYEWVRNLTKKSPLSMAIAFTLLKRTRGMSLKRCLPIEFRLSQRFVEHYDFFEGIRALLVDKDNEPKWQPNHISKVKLDTVRSYFKDLGLKELKLV</sequence>
<dbReference type="SUPFAM" id="SSF52096">
    <property type="entry name" value="ClpP/crotonase"/>
    <property type="match status" value="1"/>
</dbReference>
<dbReference type="CDD" id="cd06558">
    <property type="entry name" value="crotonase-like"/>
    <property type="match status" value="1"/>
</dbReference>
<dbReference type="GO" id="GO:0003860">
    <property type="term" value="F:3-hydroxyisobutyryl-CoA hydrolase activity"/>
    <property type="evidence" value="ECO:0007669"/>
    <property type="project" value="UniProtKB-EC"/>
</dbReference>
<evidence type="ECO:0000313" key="5">
    <source>
        <dbReference type="EMBL" id="AIK96660.1"/>
    </source>
</evidence>
<gene>
    <name evidence="5" type="ORF">ID47_07905</name>
</gene>
<dbReference type="PANTHER" id="PTHR43176:SF3">
    <property type="entry name" value="3-HYDROXYISOBUTYRYL-COA HYDROLASE, MITOCHONDRIAL"/>
    <property type="match status" value="1"/>
</dbReference>
<comment type="catalytic activity">
    <reaction evidence="1">
        <text>3-hydroxy-2-methylpropanoyl-CoA + H2O = 3-hydroxy-2-methylpropanoate + CoA + H(+)</text>
        <dbReference type="Rhea" id="RHEA:20888"/>
        <dbReference type="ChEBI" id="CHEBI:11805"/>
        <dbReference type="ChEBI" id="CHEBI:15377"/>
        <dbReference type="ChEBI" id="CHEBI:15378"/>
        <dbReference type="ChEBI" id="CHEBI:57287"/>
        <dbReference type="ChEBI" id="CHEBI:57340"/>
        <dbReference type="EC" id="3.1.2.4"/>
    </reaction>
</comment>
<dbReference type="InterPro" id="IPR032259">
    <property type="entry name" value="HIBYL-CoA-H"/>
</dbReference>
<dbReference type="Pfam" id="PF16113">
    <property type="entry name" value="ECH_2"/>
    <property type="match status" value="1"/>
</dbReference>
<dbReference type="KEGG" id="paca:ID47_07905"/>
<dbReference type="EC" id="3.1.2.4" evidence="2"/>
<dbReference type="FunFam" id="3.90.226.10:FF:000026">
    <property type="entry name" value="3-hydroxyisobutyryl-CoA hydrolase, mitochondrial"/>
    <property type="match status" value="1"/>
</dbReference>
<evidence type="ECO:0000259" key="4">
    <source>
        <dbReference type="Pfam" id="PF16113"/>
    </source>
</evidence>
<dbReference type="GO" id="GO:0006574">
    <property type="term" value="P:L-valine catabolic process"/>
    <property type="evidence" value="ECO:0007669"/>
    <property type="project" value="TreeGrafter"/>
</dbReference>
<proteinExistence type="predicted"/>
<dbReference type="STRING" id="91604.ID47_07905"/>
<dbReference type="AlphaFoldDB" id="A0A077B136"/>
<dbReference type="EMBL" id="CP008941">
    <property type="protein sequence ID" value="AIK96660.1"/>
    <property type="molecule type" value="Genomic_DNA"/>
</dbReference>
<keyword evidence="6" id="KW-1185">Reference proteome</keyword>
<evidence type="ECO:0000256" key="1">
    <source>
        <dbReference type="ARBA" id="ARBA00001709"/>
    </source>
</evidence>
<dbReference type="Proteomes" id="UP000028926">
    <property type="component" value="Chromosome"/>
</dbReference>
<accession>A0A077B136</accession>
<feature type="domain" description="Enoyl-CoA hydratase/isomerase" evidence="4">
    <location>
        <begin position="23"/>
        <end position="346"/>
    </location>
</feature>
<dbReference type="NCBIfam" id="NF004127">
    <property type="entry name" value="PRK05617.1"/>
    <property type="match status" value="1"/>
</dbReference>
<dbReference type="InterPro" id="IPR029045">
    <property type="entry name" value="ClpP/crotonase-like_dom_sf"/>
</dbReference>
<reference evidence="5 6" key="1">
    <citation type="submission" date="2014-07" db="EMBL/GenBank/DDBJ databases">
        <title>Comparative genomic insights into amoeba endosymbionts belonging to the families of Holosporaceae and Candidatus Midichloriaceae within Rickettsiales.</title>
        <authorList>
            <person name="Wang Z."/>
            <person name="Wu M."/>
        </authorList>
    </citation>
    <scope>NUCLEOTIDE SEQUENCE [LARGE SCALE GENOMIC DNA]</scope>
    <source>
        <strain evidence="5">PRA3</strain>
    </source>
</reference>
<keyword evidence="3" id="KW-0378">Hydrolase</keyword>
<name>A0A077B136_9PROT</name>
<dbReference type="PANTHER" id="PTHR43176">
    <property type="entry name" value="3-HYDROXYISOBUTYRYL-COA HYDROLASE-RELATED"/>
    <property type="match status" value="1"/>
</dbReference>